<comment type="caution">
    <text evidence="2">The sequence shown here is derived from an EMBL/GenBank/DDBJ whole genome shotgun (WGS) entry which is preliminary data.</text>
</comment>
<feature type="region of interest" description="Disordered" evidence="1">
    <location>
        <begin position="214"/>
        <end position="244"/>
    </location>
</feature>
<feature type="region of interest" description="Disordered" evidence="1">
    <location>
        <begin position="365"/>
        <end position="401"/>
    </location>
</feature>
<dbReference type="InterPro" id="IPR024845">
    <property type="entry name" value="NHS-like"/>
</dbReference>
<feature type="compositionally biased region" description="Polar residues" evidence="1">
    <location>
        <begin position="722"/>
        <end position="752"/>
    </location>
</feature>
<reference evidence="2" key="1">
    <citation type="submission" date="2020-10" db="EMBL/GenBank/DDBJ databases">
        <title>Chromosome-scale genome assembly of the Allis shad, Alosa alosa.</title>
        <authorList>
            <person name="Margot Z."/>
            <person name="Christophe K."/>
            <person name="Cabau C."/>
            <person name="Louis A."/>
            <person name="Berthelot C."/>
            <person name="Parey E."/>
            <person name="Roest Crollius H."/>
            <person name="Montfort J."/>
            <person name="Robinson-Rechavi M."/>
            <person name="Bucao C."/>
            <person name="Bouchez O."/>
            <person name="Gislard M."/>
            <person name="Lluch J."/>
            <person name="Milhes M."/>
            <person name="Lampietro C."/>
            <person name="Lopez Roques C."/>
            <person name="Donnadieu C."/>
            <person name="Braasch I."/>
            <person name="Desvignes T."/>
            <person name="Postlethwait J."/>
            <person name="Bobe J."/>
            <person name="Guiguen Y."/>
        </authorList>
    </citation>
    <scope>NUCLEOTIDE SEQUENCE</scope>
    <source>
        <strain evidence="2">M-15738</strain>
        <tissue evidence="2">Blood</tissue>
    </source>
</reference>
<feature type="region of interest" description="Disordered" evidence="1">
    <location>
        <begin position="82"/>
        <end position="163"/>
    </location>
</feature>
<dbReference type="AlphaFoldDB" id="A0AAV6GSR9"/>
<dbReference type="EMBL" id="JADWDJ010000008">
    <property type="protein sequence ID" value="KAG5277524.1"/>
    <property type="molecule type" value="Genomic_DNA"/>
</dbReference>
<dbReference type="Proteomes" id="UP000823561">
    <property type="component" value="Chromosome 8"/>
</dbReference>
<proteinExistence type="predicted"/>
<dbReference type="Pfam" id="PF15273">
    <property type="entry name" value="NHS"/>
    <property type="match status" value="2"/>
</dbReference>
<evidence type="ECO:0000313" key="2">
    <source>
        <dbReference type="EMBL" id="KAG5277524.1"/>
    </source>
</evidence>
<name>A0AAV6GSR9_9TELE</name>
<dbReference type="GO" id="GO:0030154">
    <property type="term" value="P:cell differentiation"/>
    <property type="evidence" value="ECO:0007669"/>
    <property type="project" value="TreeGrafter"/>
</dbReference>
<accession>A0AAV6GSR9</accession>
<evidence type="ECO:0000313" key="3">
    <source>
        <dbReference type="Proteomes" id="UP000823561"/>
    </source>
</evidence>
<feature type="region of interest" description="Disordered" evidence="1">
    <location>
        <begin position="534"/>
        <end position="599"/>
    </location>
</feature>
<keyword evidence="3" id="KW-1185">Reference proteome</keyword>
<feature type="region of interest" description="Disordered" evidence="1">
    <location>
        <begin position="259"/>
        <end position="326"/>
    </location>
</feature>
<evidence type="ECO:0000256" key="1">
    <source>
        <dbReference type="SAM" id="MobiDB-lite"/>
    </source>
</evidence>
<feature type="compositionally biased region" description="Low complexity" evidence="1">
    <location>
        <begin position="218"/>
        <end position="230"/>
    </location>
</feature>
<dbReference type="PANTHER" id="PTHR23039:SF3">
    <property type="entry name" value="NHS-LIKE PROTEIN 1"/>
    <property type="match status" value="1"/>
</dbReference>
<dbReference type="PANTHER" id="PTHR23039">
    <property type="entry name" value="NANCE-HORAN SYNDROME PROTEIN"/>
    <property type="match status" value="1"/>
</dbReference>
<sequence>MVFIGTSLKSVLKYFKRKAVSSLDEESKWTVHYSAPWHQQENVFLPASRPACVEDLHRQAKVNLKTVLRECDKLRKDGFRSSQYYSQGPMFSGPAPEQNSQPDDDDDADDIDRKSAASSMEEENSLQPMRAQTPVQGEGPDTVDAPSSTKGPALPTPEERMRQQAQAVITDIVPINVTAAVPGRGGELRPQSMFLPGQYSTLGPYSTLGQYSTPGQYSTLGRSGSVSSGLRRSDTRDSGVQTEEVKIVPPSVRRIRAQRGQGIAAQMAGMREDRRASSSSSSSSRQIGRLQVDDSAVHLRSTPRPGALGRPRSQEVRGTQSEWGGGAGGPACVVSPHAAYSTSIIPNATLSCSAEVIALHTAPSNAHLPPGGAPPPALAPVQRRRHRTPPQHDGRRVQRRRPGAQLLGRCVQHHRSARRCGNPHPRPQARPIVRRPPVLMSAAASGDEHWIYDTAESVATPRRPLTSSCSTPLQHLPSSYQALRPFQHRNGFRARSTPWTRTATTRPCTWTRGCGPRARAVGTGWRAEGAGGTAFQEAASPAGSDRLAAPPSATSRQRCPRQRSDRGGRRTRGSERVADRLSAAVPAAGPEGQDGGVVVVGDRLPQPVQRLRGPVDAASSQPEQRQRGQQRPLGTEAPVTSARVHANVYALCHITPAHSDTSSLRSDYADSWGYYMDYSDPARTGPGMIPGHRLLPAPAAGRASGKRPGEGAADGDAVHGVSQATQPHGQGRGSQRQQNLKQTPSASSPGPA</sequence>
<gene>
    <name evidence="2" type="ORF">AALO_G00118620</name>
</gene>
<feature type="region of interest" description="Disordered" evidence="1">
    <location>
        <begin position="687"/>
        <end position="752"/>
    </location>
</feature>
<feature type="compositionally biased region" description="Basic and acidic residues" evidence="1">
    <location>
        <begin position="562"/>
        <end position="579"/>
    </location>
</feature>
<protein>
    <submittedName>
        <fullName evidence="2">Uncharacterized protein</fullName>
    </submittedName>
</protein>
<organism evidence="2 3">
    <name type="scientific">Alosa alosa</name>
    <name type="common">allis shad</name>
    <dbReference type="NCBI Taxonomy" id="278164"/>
    <lineage>
        <taxon>Eukaryota</taxon>
        <taxon>Metazoa</taxon>
        <taxon>Chordata</taxon>
        <taxon>Craniata</taxon>
        <taxon>Vertebrata</taxon>
        <taxon>Euteleostomi</taxon>
        <taxon>Actinopterygii</taxon>
        <taxon>Neopterygii</taxon>
        <taxon>Teleostei</taxon>
        <taxon>Clupei</taxon>
        <taxon>Clupeiformes</taxon>
        <taxon>Clupeoidei</taxon>
        <taxon>Clupeidae</taxon>
        <taxon>Alosa</taxon>
    </lineage>
</organism>
<feature type="region of interest" description="Disordered" evidence="1">
    <location>
        <begin position="612"/>
        <end position="638"/>
    </location>
</feature>